<comment type="caution">
    <text evidence="1">The sequence shown here is derived from an EMBL/GenBank/DDBJ whole genome shotgun (WGS) entry which is preliminary data.</text>
</comment>
<dbReference type="EMBL" id="JARKIE010000364">
    <property type="protein sequence ID" value="KAJ7649303.1"/>
    <property type="molecule type" value="Genomic_DNA"/>
</dbReference>
<protein>
    <submittedName>
        <fullName evidence="1">Uncharacterized protein</fullName>
    </submittedName>
</protein>
<gene>
    <name evidence="1" type="ORF">B0H17DRAFT_1338698</name>
</gene>
<dbReference type="Proteomes" id="UP001221757">
    <property type="component" value="Unassembled WGS sequence"/>
</dbReference>
<evidence type="ECO:0000313" key="1">
    <source>
        <dbReference type="EMBL" id="KAJ7649303.1"/>
    </source>
</evidence>
<dbReference type="AlphaFoldDB" id="A0AAD7G186"/>
<organism evidence="1 2">
    <name type="scientific">Mycena rosella</name>
    <name type="common">Pink bonnet</name>
    <name type="synonym">Agaricus rosellus</name>
    <dbReference type="NCBI Taxonomy" id="1033263"/>
    <lineage>
        <taxon>Eukaryota</taxon>
        <taxon>Fungi</taxon>
        <taxon>Dikarya</taxon>
        <taxon>Basidiomycota</taxon>
        <taxon>Agaricomycotina</taxon>
        <taxon>Agaricomycetes</taxon>
        <taxon>Agaricomycetidae</taxon>
        <taxon>Agaricales</taxon>
        <taxon>Marasmiineae</taxon>
        <taxon>Mycenaceae</taxon>
        <taxon>Mycena</taxon>
    </lineage>
</organism>
<name>A0AAD7G186_MYCRO</name>
<reference evidence="1" key="1">
    <citation type="submission" date="2023-03" db="EMBL/GenBank/DDBJ databases">
        <title>Massive genome expansion in bonnet fungi (Mycena s.s.) driven by repeated elements and novel gene families across ecological guilds.</title>
        <authorList>
            <consortium name="Lawrence Berkeley National Laboratory"/>
            <person name="Harder C.B."/>
            <person name="Miyauchi S."/>
            <person name="Viragh M."/>
            <person name="Kuo A."/>
            <person name="Thoen E."/>
            <person name="Andreopoulos B."/>
            <person name="Lu D."/>
            <person name="Skrede I."/>
            <person name="Drula E."/>
            <person name="Henrissat B."/>
            <person name="Morin E."/>
            <person name="Kohler A."/>
            <person name="Barry K."/>
            <person name="LaButti K."/>
            <person name="Morin E."/>
            <person name="Salamov A."/>
            <person name="Lipzen A."/>
            <person name="Mereny Z."/>
            <person name="Hegedus B."/>
            <person name="Baldrian P."/>
            <person name="Stursova M."/>
            <person name="Weitz H."/>
            <person name="Taylor A."/>
            <person name="Grigoriev I.V."/>
            <person name="Nagy L.G."/>
            <person name="Martin F."/>
            <person name="Kauserud H."/>
        </authorList>
    </citation>
    <scope>NUCLEOTIDE SEQUENCE</scope>
    <source>
        <strain evidence="1">CBHHK067</strain>
    </source>
</reference>
<evidence type="ECO:0000313" key="2">
    <source>
        <dbReference type="Proteomes" id="UP001221757"/>
    </source>
</evidence>
<accession>A0AAD7G186</accession>
<proteinExistence type="predicted"/>
<sequence>MNAVSPAPVALVSAPLPLPTCNVCRKAPVTSHRYTSCLPCRDKRAEQKKRAKLRKTREQTALLKAGSIANIPAAVAGGDVKSLKRKAEDESSADAMERMRKRVKKMEVAKLDVPVLVSATDGFEKFVNAAELTKDLKRHYPDTLKITALRYHATYAIIADPAIDNKDRTRRVARDLRENTALHFSLEDRSSTRSSGPTNKYTLAYKCTCRASTALKRSGSDLSLYFGSTKKAVAPGDEKKSECRGKVEISAEDDTSHRFWLGQRVRVTVTHPKKA</sequence>
<keyword evidence="2" id="KW-1185">Reference proteome</keyword>